<comment type="caution">
    <text evidence="7">The sequence shown here is derived from an EMBL/GenBank/DDBJ whole genome shotgun (WGS) entry which is preliminary data.</text>
</comment>
<comment type="catalytic activity">
    <reaction evidence="1">
        <text>Hydrolyzes the link between N-acetylmuramoyl residues and L-amino acid residues in certain cell-wall glycopeptides.</text>
        <dbReference type="EC" id="3.5.1.28"/>
    </reaction>
</comment>
<evidence type="ECO:0000313" key="8">
    <source>
        <dbReference type="Proteomes" id="UP000292445"/>
    </source>
</evidence>
<dbReference type="PANTHER" id="PTHR30417:SF1">
    <property type="entry name" value="N-ACETYLMURAMOYL-L-ALANINE AMIDASE AMID"/>
    <property type="match status" value="1"/>
</dbReference>
<dbReference type="InterPro" id="IPR036505">
    <property type="entry name" value="Amidase/PGRP_sf"/>
</dbReference>
<evidence type="ECO:0000256" key="4">
    <source>
        <dbReference type="ARBA" id="ARBA00022801"/>
    </source>
</evidence>
<dbReference type="GO" id="GO:0071555">
    <property type="term" value="P:cell wall organization"/>
    <property type="evidence" value="ECO:0007669"/>
    <property type="project" value="UniProtKB-KW"/>
</dbReference>
<feature type="domain" description="N-acetylmuramoyl-L-alanine amidase" evidence="6">
    <location>
        <begin position="37"/>
        <end position="180"/>
    </location>
</feature>
<dbReference type="Pfam" id="PF01510">
    <property type="entry name" value="Amidase_2"/>
    <property type="match status" value="1"/>
</dbReference>
<reference evidence="7 8" key="1">
    <citation type="submission" date="2019-02" db="EMBL/GenBank/DDBJ databases">
        <title>Genomic Encyclopedia of Type Strains, Phase IV (KMG-IV): sequencing the most valuable type-strain genomes for metagenomic binning, comparative biology and taxonomic classification.</title>
        <authorList>
            <person name="Goeker M."/>
        </authorList>
    </citation>
    <scope>NUCLEOTIDE SEQUENCE [LARGE SCALE GENOMIC DNA]</scope>
    <source>
        <strain evidence="7 8">K24</strain>
    </source>
</reference>
<gene>
    <name evidence="7" type="ORF">EV675_4421</name>
</gene>
<dbReference type="InterPro" id="IPR002502">
    <property type="entry name" value="Amidase_domain"/>
</dbReference>
<dbReference type="FunFam" id="3.40.80.10:FF:000003">
    <property type="entry name" value="N-acetylmuramoyl-L-alanine amidase"/>
    <property type="match status" value="1"/>
</dbReference>
<dbReference type="InterPro" id="IPR036365">
    <property type="entry name" value="PGBD-like_sf"/>
</dbReference>
<dbReference type="PROSITE" id="PS51257">
    <property type="entry name" value="PROKAR_LIPOPROTEIN"/>
    <property type="match status" value="1"/>
</dbReference>
<dbReference type="GO" id="GO:0019867">
    <property type="term" value="C:outer membrane"/>
    <property type="evidence" value="ECO:0007669"/>
    <property type="project" value="TreeGrafter"/>
</dbReference>
<organism evidence="7 8">
    <name type="scientific">Pigmentiphaga kullae</name>
    <dbReference type="NCBI Taxonomy" id="151784"/>
    <lineage>
        <taxon>Bacteria</taxon>
        <taxon>Pseudomonadati</taxon>
        <taxon>Pseudomonadota</taxon>
        <taxon>Betaproteobacteria</taxon>
        <taxon>Burkholderiales</taxon>
        <taxon>Alcaligenaceae</taxon>
        <taxon>Pigmentiphaga</taxon>
    </lineage>
</organism>
<name>A0A4Q7NFF6_9BURK</name>
<dbReference type="InterPro" id="IPR002477">
    <property type="entry name" value="Peptidoglycan-bd-like"/>
</dbReference>
<dbReference type="GO" id="GO:0009254">
    <property type="term" value="P:peptidoglycan turnover"/>
    <property type="evidence" value="ECO:0007669"/>
    <property type="project" value="TreeGrafter"/>
</dbReference>
<keyword evidence="5" id="KW-0961">Cell wall biogenesis/degradation</keyword>
<keyword evidence="4" id="KW-0378">Hydrolase</keyword>
<dbReference type="SUPFAM" id="SSF55846">
    <property type="entry name" value="N-acetylmuramoyl-L-alanine amidase-like"/>
    <property type="match status" value="1"/>
</dbReference>
<dbReference type="SMART" id="SM00644">
    <property type="entry name" value="Ami_2"/>
    <property type="match status" value="1"/>
</dbReference>
<dbReference type="SUPFAM" id="SSF47090">
    <property type="entry name" value="PGBD-like"/>
    <property type="match status" value="1"/>
</dbReference>
<dbReference type="EMBL" id="SGXC01000002">
    <property type="protein sequence ID" value="RZS81793.1"/>
    <property type="molecule type" value="Genomic_DNA"/>
</dbReference>
<dbReference type="RefSeq" id="WP_242621538.1">
    <property type="nucleotide sequence ID" value="NZ_SGXC01000002.1"/>
</dbReference>
<evidence type="ECO:0000313" key="7">
    <source>
        <dbReference type="EMBL" id="RZS81793.1"/>
    </source>
</evidence>
<proteinExistence type="inferred from homology"/>
<dbReference type="Gene3D" id="3.40.80.10">
    <property type="entry name" value="Peptidoglycan recognition protein-like"/>
    <property type="match status" value="1"/>
</dbReference>
<protein>
    <recommendedName>
        <fullName evidence="3">N-acetylmuramoyl-L-alanine amidase</fullName>
        <ecNumber evidence="3">3.5.1.28</ecNumber>
    </recommendedName>
</protein>
<sequence>MTRPFLSRPLAMLGLAGLLVLQGCAPLAPGGRGLDIDTSISARSQGSRVRFIVLHYTVSESSRALGTLSQGEVSSHYLVTDDEPARIYRLVDENRAAWHAGQSEWGGYTWLNRSSIGIEIVNRGPVGAAADGTPAWQPYRPSQIRAVRALVRDIADRHGVAPENIVGHSDVAPLRKQDPGPLFPWRELAREGVGRWYDESVARALGARFAAQGLPDMASVRQQLMRVGYAVPPADSPEREMQAVLAAFQMHYRPARYDGVLDAETAGVLAALVASSGPAGAGDASAW</sequence>
<dbReference type="InterPro" id="IPR051206">
    <property type="entry name" value="NAMLAA_amidase_2"/>
</dbReference>
<evidence type="ECO:0000256" key="5">
    <source>
        <dbReference type="ARBA" id="ARBA00023316"/>
    </source>
</evidence>
<evidence type="ECO:0000259" key="6">
    <source>
        <dbReference type="SMART" id="SM00644"/>
    </source>
</evidence>
<dbReference type="Proteomes" id="UP000292445">
    <property type="component" value="Unassembled WGS sequence"/>
</dbReference>
<comment type="similarity">
    <text evidence="2">Belongs to the N-acetylmuramoyl-L-alanine amidase 2 family.</text>
</comment>
<evidence type="ECO:0000256" key="1">
    <source>
        <dbReference type="ARBA" id="ARBA00001561"/>
    </source>
</evidence>
<dbReference type="Pfam" id="PF01471">
    <property type="entry name" value="PG_binding_1"/>
    <property type="match status" value="1"/>
</dbReference>
<accession>A0A4Q7NFF6</accession>
<dbReference type="Gene3D" id="1.10.101.10">
    <property type="entry name" value="PGBD-like superfamily/PGBD"/>
    <property type="match status" value="1"/>
</dbReference>
<evidence type="ECO:0000256" key="3">
    <source>
        <dbReference type="ARBA" id="ARBA00011901"/>
    </source>
</evidence>
<dbReference type="CDD" id="cd06583">
    <property type="entry name" value="PGRP"/>
    <property type="match status" value="1"/>
</dbReference>
<dbReference type="EC" id="3.5.1.28" evidence="3"/>
<dbReference type="GO" id="GO:0009253">
    <property type="term" value="P:peptidoglycan catabolic process"/>
    <property type="evidence" value="ECO:0007669"/>
    <property type="project" value="InterPro"/>
</dbReference>
<dbReference type="AlphaFoldDB" id="A0A4Q7NFF6"/>
<dbReference type="GO" id="GO:0008745">
    <property type="term" value="F:N-acetylmuramoyl-L-alanine amidase activity"/>
    <property type="evidence" value="ECO:0007669"/>
    <property type="project" value="UniProtKB-EC"/>
</dbReference>
<dbReference type="InterPro" id="IPR036366">
    <property type="entry name" value="PGBDSf"/>
</dbReference>
<evidence type="ECO:0000256" key="2">
    <source>
        <dbReference type="ARBA" id="ARBA00007553"/>
    </source>
</evidence>
<dbReference type="PANTHER" id="PTHR30417">
    <property type="entry name" value="N-ACETYLMURAMOYL-L-ALANINE AMIDASE AMID"/>
    <property type="match status" value="1"/>
</dbReference>
<keyword evidence="8" id="KW-1185">Reference proteome</keyword>